<dbReference type="GO" id="GO:0006062">
    <property type="term" value="P:sorbitol catabolic process"/>
    <property type="evidence" value="ECO:0007669"/>
    <property type="project" value="TreeGrafter"/>
</dbReference>
<dbReference type="PANTHER" id="PTHR43161">
    <property type="entry name" value="SORBITOL DEHYDROGENASE"/>
    <property type="match status" value="1"/>
</dbReference>
<proteinExistence type="inferred from homology"/>
<keyword evidence="5" id="KW-0560">Oxidoreductase</keyword>
<evidence type="ECO:0000256" key="1">
    <source>
        <dbReference type="ARBA" id="ARBA00001947"/>
    </source>
</evidence>
<keyword evidence="4" id="KW-0862">Zinc</keyword>
<dbReference type="AlphaFoldDB" id="A0A5N6UWK4"/>
<comment type="similarity">
    <text evidence="2">Belongs to the zinc-containing alcohol dehydrogenase family.</text>
</comment>
<evidence type="ECO:0000256" key="4">
    <source>
        <dbReference type="ARBA" id="ARBA00022833"/>
    </source>
</evidence>
<accession>A0A5N6UWK4</accession>
<evidence type="ECO:0008006" key="8">
    <source>
        <dbReference type="Google" id="ProtNLM"/>
    </source>
</evidence>
<name>A0A5N6UWK4_ASPTM</name>
<comment type="cofactor">
    <cofactor evidence="1">
        <name>Zn(2+)</name>
        <dbReference type="ChEBI" id="CHEBI:29105"/>
    </cofactor>
</comment>
<dbReference type="GO" id="GO:0003939">
    <property type="term" value="F:L-iditol 2-dehydrogenase (NAD+) activity"/>
    <property type="evidence" value="ECO:0007669"/>
    <property type="project" value="TreeGrafter"/>
</dbReference>
<evidence type="ECO:0000256" key="2">
    <source>
        <dbReference type="ARBA" id="ARBA00008072"/>
    </source>
</evidence>
<dbReference type="OrthoDB" id="4539003at2759"/>
<evidence type="ECO:0000313" key="6">
    <source>
        <dbReference type="EMBL" id="KAE8162830.1"/>
    </source>
</evidence>
<dbReference type="Gene3D" id="3.90.180.10">
    <property type="entry name" value="Medium-chain alcohol dehydrogenases, catalytic domain"/>
    <property type="match status" value="1"/>
</dbReference>
<evidence type="ECO:0000256" key="5">
    <source>
        <dbReference type="ARBA" id="ARBA00023002"/>
    </source>
</evidence>
<gene>
    <name evidence="6" type="ORF">BDV40DRAFT_300080</name>
</gene>
<keyword evidence="3" id="KW-0479">Metal-binding</keyword>
<dbReference type="InterPro" id="IPR036291">
    <property type="entry name" value="NAD(P)-bd_dom_sf"/>
</dbReference>
<reference evidence="6 7" key="1">
    <citation type="submission" date="2019-04" db="EMBL/GenBank/DDBJ databases">
        <title>Friends and foes A comparative genomics study of 23 Aspergillus species from section Flavi.</title>
        <authorList>
            <consortium name="DOE Joint Genome Institute"/>
            <person name="Kjaerbolling I."/>
            <person name="Vesth T."/>
            <person name="Frisvad J.C."/>
            <person name="Nybo J.L."/>
            <person name="Theobald S."/>
            <person name="Kildgaard S."/>
            <person name="Isbrandt T."/>
            <person name="Kuo A."/>
            <person name="Sato A."/>
            <person name="Lyhne E.K."/>
            <person name="Kogle M.E."/>
            <person name="Wiebenga A."/>
            <person name="Kun R.S."/>
            <person name="Lubbers R.J."/>
            <person name="Makela M.R."/>
            <person name="Barry K."/>
            <person name="Chovatia M."/>
            <person name="Clum A."/>
            <person name="Daum C."/>
            <person name="Haridas S."/>
            <person name="He G."/>
            <person name="LaButti K."/>
            <person name="Lipzen A."/>
            <person name="Mondo S."/>
            <person name="Riley R."/>
            <person name="Salamov A."/>
            <person name="Simmons B.A."/>
            <person name="Magnuson J.K."/>
            <person name="Henrissat B."/>
            <person name="Mortensen U.H."/>
            <person name="Larsen T.O."/>
            <person name="Devries R.P."/>
            <person name="Grigoriev I.V."/>
            <person name="Machida M."/>
            <person name="Baker S.E."/>
            <person name="Andersen M.R."/>
        </authorList>
    </citation>
    <scope>NUCLEOTIDE SEQUENCE [LARGE SCALE GENOMIC DNA]</scope>
    <source>
        <strain evidence="6 7">CBS 117626</strain>
    </source>
</reference>
<keyword evidence="7" id="KW-1185">Reference proteome</keyword>
<evidence type="ECO:0000256" key="3">
    <source>
        <dbReference type="ARBA" id="ARBA00022723"/>
    </source>
</evidence>
<evidence type="ECO:0000313" key="7">
    <source>
        <dbReference type="Proteomes" id="UP000326950"/>
    </source>
</evidence>
<dbReference type="EMBL" id="ML738624">
    <property type="protein sequence ID" value="KAE8162830.1"/>
    <property type="molecule type" value="Genomic_DNA"/>
</dbReference>
<sequence>MPYQQVYPSIYASKSDAGPVGLLTRAVVKALGARRILAIDFQSQCSEFAKRYAATDIHLATLKEGGKMVAYSKCHGKHTLEHFGFGERSEGIDCVIECSRAEVGAGPADNLIPMSIFVNKEVRLIGGLRYGLGCYALGVDHVEHGRINLTPLITHKFSSKDAS</sequence>
<dbReference type="SUPFAM" id="SSF51735">
    <property type="entry name" value="NAD(P)-binding Rossmann-fold domains"/>
    <property type="match status" value="1"/>
</dbReference>
<dbReference type="GO" id="GO:0046872">
    <property type="term" value="F:metal ion binding"/>
    <property type="evidence" value="ECO:0007669"/>
    <property type="project" value="UniProtKB-KW"/>
</dbReference>
<dbReference type="Gene3D" id="3.40.50.720">
    <property type="entry name" value="NAD(P)-binding Rossmann-like Domain"/>
    <property type="match status" value="1"/>
</dbReference>
<organism evidence="6 7">
    <name type="scientific">Aspergillus tamarii</name>
    <dbReference type="NCBI Taxonomy" id="41984"/>
    <lineage>
        <taxon>Eukaryota</taxon>
        <taxon>Fungi</taxon>
        <taxon>Dikarya</taxon>
        <taxon>Ascomycota</taxon>
        <taxon>Pezizomycotina</taxon>
        <taxon>Eurotiomycetes</taxon>
        <taxon>Eurotiomycetidae</taxon>
        <taxon>Eurotiales</taxon>
        <taxon>Aspergillaceae</taxon>
        <taxon>Aspergillus</taxon>
        <taxon>Aspergillus subgen. Circumdati</taxon>
    </lineage>
</organism>
<protein>
    <recommendedName>
        <fullName evidence="8">Alcohol dehydrogenase-like C-terminal domain-containing protein</fullName>
    </recommendedName>
</protein>
<dbReference type="PANTHER" id="PTHR43161:SF9">
    <property type="entry name" value="SORBITOL DEHYDROGENASE"/>
    <property type="match status" value="1"/>
</dbReference>
<dbReference type="Proteomes" id="UP000326950">
    <property type="component" value="Unassembled WGS sequence"/>
</dbReference>